<dbReference type="EMBL" id="JAWXVI010000002">
    <property type="protein sequence ID" value="MDX6188506.1"/>
    <property type="molecule type" value="Genomic_DNA"/>
</dbReference>
<feature type="signal peptide" evidence="1">
    <location>
        <begin position="1"/>
        <end position="20"/>
    </location>
</feature>
<evidence type="ECO:0000256" key="1">
    <source>
        <dbReference type="SAM" id="SignalP"/>
    </source>
</evidence>
<name>A0ABU4RD90_9FLAO</name>
<keyword evidence="1" id="KW-0732">Signal</keyword>
<sequence>MKTTKFFAIIMLLVTIAGFAQNGSKKLDKIIKRDYQIIECTIAKMSDKTVEYSLPGETLQISLDISQIARIDFASGRSQTFDVSTTSNVVSSTNTNSNSNQTLASADMKPNTIAVLPVPYVNADNLQSSEEMSKFAQNDLYNKLLDKSSNIFPLTVQDLRTTNSLLHKAGIDYKNIDETPIEDLQKILGVDNIVAAKISFTTAESATSVAYNSGNAKISDNNKKVKTSDIGTTSTNTQTYYYYTVYFDMYKNNTKIYSQTRKPLFSIKDSWIDSVSYLLKRSPIYTKK</sequence>
<comment type="caution">
    <text evidence="2">The sequence shown here is derived from an EMBL/GenBank/DDBJ whole genome shotgun (WGS) entry which is preliminary data.</text>
</comment>
<reference evidence="2 3" key="1">
    <citation type="submission" date="2023-11" db="EMBL/GenBank/DDBJ databases">
        <title>Unpublished Manusciprt.</title>
        <authorList>
            <person name="Saticioglu I.B."/>
            <person name="Ay H."/>
            <person name="Ajmi N."/>
            <person name="Altun S."/>
            <person name="Duman M."/>
        </authorList>
    </citation>
    <scope>NUCLEOTIDE SEQUENCE [LARGE SCALE GENOMIC DNA]</scope>
    <source>
        <strain evidence="2 3">Fl-318</strain>
    </source>
</reference>
<dbReference type="Gene3D" id="3.40.50.10610">
    <property type="entry name" value="ABC-type transport auxiliary lipoprotein component"/>
    <property type="match status" value="1"/>
</dbReference>
<organism evidence="2 3">
    <name type="scientific">Flavobacterium cupriresistens</name>
    <dbReference type="NCBI Taxonomy" id="2893885"/>
    <lineage>
        <taxon>Bacteria</taxon>
        <taxon>Pseudomonadati</taxon>
        <taxon>Bacteroidota</taxon>
        <taxon>Flavobacteriia</taxon>
        <taxon>Flavobacteriales</taxon>
        <taxon>Flavobacteriaceae</taxon>
        <taxon>Flavobacterium</taxon>
    </lineage>
</organism>
<evidence type="ECO:0000313" key="3">
    <source>
        <dbReference type="Proteomes" id="UP001273350"/>
    </source>
</evidence>
<gene>
    <name evidence="2" type="ORF">SGQ83_04020</name>
</gene>
<feature type="chain" id="PRO_5047180197" evidence="1">
    <location>
        <begin position="21"/>
        <end position="288"/>
    </location>
</feature>
<proteinExistence type="predicted"/>
<dbReference type="Proteomes" id="UP001273350">
    <property type="component" value="Unassembled WGS sequence"/>
</dbReference>
<keyword evidence="3" id="KW-1185">Reference proteome</keyword>
<dbReference type="RefSeq" id="WP_230005013.1">
    <property type="nucleotide sequence ID" value="NZ_CP087134.1"/>
</dbReference>
<evidence type="ECO:0000313" key="2">
    <source>
        <dbReference type="EMBL" id="MDX6188506.1"/>
    </source>
</evidence>
<accession>A0ABU4RD90</accession>
<protein>
    <submittedName>
        <fullName evidence="2">Uncharacterized protein</fullName>
    </submittedName>
</protein>